<comment type="similarity">
    <text evidence="2 4">Belongs to the bacterial solute-binding protein 3 family.</text>
</comment>
<evidence type="ECO:0000259" key="6">
    <source>
        <dbReference type="SMART" id="SM00079"/>
    </source>
</evidence>
<dbReference type="SMART" id="SM00079">
    <property type="entry name" value="PBPe"/>
    <property type="match status" value="1"/>
</dbReference>
<evidence type="ECO:0000313" key="8">
    <source>
        <dbReference type="Proteomes" id="UP001597540"/>
    </source>
</evidence>
<comment type="caution">
    <text evidence="7">The sequence shown here is derived from an EMBL/GenBank/DDBJ whole genome shotgun (WGS) entry which is preliminary data.</text>
</comment>
<dbReference type="InterPro" id="IPR001320">
    <property type="entry name" value="Iontro_rcpt_C"/>
</dbReference>
<evidence type="ECO:0000256" key="3">
    <source>
        <dbReference type="ARBA" id="ARBA00022729"/>
    </source>
</evidence>
<dbReference type="SMART" id="SM00062">
    <property type="entry name" value="PBPb"/>
    <property type="match status" value="1"/>
</dbReference>
<sequence>MLFVLTIISLAFVFGCGNNEASTEAGTEEDKAGSGNKLVMGTSADYPPFEYHETSNGNDEIVGFDIDLAKAIAKEMGRELEIQDIGFSGLIPALQSKRVDIVLAGMNPTDERKQSVDFSDKYLTTEFAAVYMKEKPVTQFADLKGKKIGVQLGTTQEQAAKDAGLETVSLDKYPDLIQELKSGRIDAVLVEDTVAAESIGSDTALDYKIVPEIAGLDIAVALPKDSELTGEINEAIKTLIDNGEVDKLKDKWLKLK</sequence>
<proteinExistence type="inferred from homology"/>
<evidence type="ECO:0000313" key="7">
    <source>
        <dbReference type="EMBL" id="MFD2698907.1"/>
    </source>
</evidence>
<evidence type="ECO:0000256" key="2">
    <source>
        <dbReference type="ARBA" id="ARBA00010333"/>
    </source>
</evidence>
<evidence type="ECO:0000256" key="1">
    <source>
        <dbReference type="ARBA" id="ARBA00004196"/>
    </source>
</evidence>
<dbReference type="PANTHER" id="PTHR35936">
    <property type="entry name" value="MEMBRANE-BOUND LYTIC MUREIN TRANSGLYCOSYLASE F"/>
    <property type="match status" value="1"/>
</dbReference>
<feature type="domain" description="Ionotropic glutamate receptor C-terminal" evidence="6">
    <location>
        <begin position="37"/>
        <end position="255"/>
    </location>
</feature>
<feature type="domain" description="Solute-binding protein family 3/N-terminal" evidence="5">
    <location>
        <begin position="37"/>
        <end position="256"/>
    </location>
</feature>
<dbReference type="InterPro" id="IPR018313">
    <property type="entry name" value="SBP_3_CS"/>
</dbReference>
<comment type="subcellular location">
    <subcellularLocation>
        <location evidence="1">Cell envelope</location>
    </subcellularLocation>
</comment>
<organism evidence="7 8">
    <name type="scientific">Paenibacillus shunpengii</name>
    <dbReference type="NCBI Taxonomy" id="2054424"/>
    <lineage>
        <taxon>Bacteria</taxon>
        <taxon>Bacillati</taxon>
        <taxon>Bacillota</taxon>
        <taxon>Bacilli</taxon>
        <taxon>Bacillales</taxon>
        <taxon>Paenibacillaceae</taxon>
        <taxon>Paenibacillus</taxon>
    </lineage>
</organism>
<protein>
    <submittedName>
        <fullName evidence="7">Transporter substrate-binding domain-containing protein</fullName>
    </submittedName>
</protein>
<dbReference type="PROSITE" id="PS01039">
    <property type="entry name" value="SBP_BACTERIAL_3"/>
    <property type="match status" value="1"/>
</dbReference>
<dbReference type="Pfam" id="PF00497">
    <property type="entry name" value="SBP_bac_3"/>
    <property type="match status" value="1"/>
</dbReference>
<dbReference type="InterPro" id="IPR001638">
    <property type="entry name" value="Solute-binding_3/MltF_N"/>
</dbReference>
<dbReference type="PANTHER" id="PTHR35936:SF17">
    <property type="entry name" value="ARGININE-BINDING EXTRACELLULAR PROTEIN ARTP"/>
    <property type="match status" value="1"/>
</dbReference>
<dbReference type="SUPFAM" id="SSF53850">
    <property type="entry name" value="Periplasmic binding protein-like II"/>
    <property type="match status" value="1"/>
</dbReference>
<dbReference type="Proteomes" id="UP001597540">
    <property type="component" value="Unassembled WGS sequence"/>
</dbReference>
<dbReference type="EMBL" id="JBHUMJ010000002">
    <property type="protein sequence ID" value="MFD2698907.1"/>
    <property type="molecule type" value="Genomic_DNA"/>
</dbReference>
<accession>A0ABW5SGM9</accession>
<gene>
    <name evidence="7" type="ORF">ACFSVM_00355</name>
</gene>
<name>A0ABW5SGM9_9BACL</name>
<evidence type="ECO:0000259" key="5">
    <source>
        <dbReference type="SMART" id="SM00062"/>
    </source>
</evidence>
<keyword evidence="3" id="KW-0732">Signal</keyword>
<dbReference type="RefSeq" id="WP_256209879.1">
    <property type="nucleotide sequence ID" value="NZ_JBHUMJ010000002.1"/>
</dbReference>
<evidence type="ECO:0000256" key="4">
    <source>
        <dbReference type="RuleBase" id="RU003744"/>
    </source>
</evidence>
<keyword evidence="8" id="KW-1185">Reference proteome</keyword>
<dbReference type="Gene3D" id="3.40.190.10">
    <property type="entry name" value="Periplasmic binding protein-like II"/>
    <property type="match status" value="2"/>
</dbReference>
<reference evidence="8" key="1">
    <citation type="journal article" date="2019" name="Int. J. Syst. Evol. Microbiol.">
        <title>The Global Catalogue of Microorganisms (GCM) 10K type strain sequencing project: providing services to taxonomists for standard genome sequencing and annotation.</title>
        <authorList>
            <consortium name="The Broad Institute Genomics Platform"/>
            <consortium name="The Broad Institute Genome Sequencing Center for Infectious Disease"/>
            <person name="Wu L."/>
            <person name="Ma J."/>
        </authorList>
    </citation>
    <scope>NUCLEOTIDE SEQUENCE [LARGE SCALE GENOMIC DNA]</scope>
    <source>
        <strain evidence="8">KCTC 33849</strain>
    </source>
</reference>